<feature type="coiled-coil region" evidence="2">
    <location>
        <begin position="52"/>
        <end position="86"/>
    </location>
</feature>
<dbReference type="PROSITE" id="PS00626">
    <property type="entry name" value="RCC1_2"/>
    <property type="match status" value="1"/>
</dbReference>
<organism evidence="5 6">
    <name type="scientific">Paramecium pentaurelia</name>
    <dbReference type="NCBI Taxonomy" id="43138"/>
    <lineage>
        <taxon>Eukaryota</taxon>
        <taxon>Sar</taxon>
        <taxon>Alveolata</taxon>
        <taxon>Ciliophora</taxon>
        <taxon>Intramacronucleata</taxon>
        <taxon>Oligohymenophorea</taxon>
        <taxon>Peniculida</taxon>
        <taxon>Parameciidae</taxon>
        <taxon>Paramecium</taxon>
    </lineage>
</organism>
<dbReference type="PANTHER" id="PTHR46337:SF1">
    <property type="entry name" value="RCC1-LIKE G EXCHANGING FACTOR-LIKE PROTEIN"/>
    <property type="match status" value="1"/>
</dbReference>
<keyword evidence="4" id="KW-0812">Transmembrane</keyword>
<dbReference type="Proteomes" id="UP000689195">
    <property type="component" value="Unassembled WGS sequence"/>
</dbReference>
<feature type="compositionally biased region" description="Basic and acidic residues" evidence="3">
    <location>
        <begin position="154"/>
        <end position="163"/>
    </location>
</feature>
<evidence type="ECO:0000313" key="6">
    <source>
        <dbReference type="Proteomes" id="UP000689195"/>
    </source>
</evidence>
<evidence type="ECO:0008006" key="7">
    <source>
        <dbReference type="Google" id="ProtNLM"/>
    </source>
</evidence>
<keyword evidence="4" id="KW-0472">Membrane</keyword>
<evidence type="ECO:0000256" key="1">
    <source>
        <dbReference type="PROSITE-ProRule" id="PRU00235"/>
    </source>
</evidence>
<gene>
    <name evidence="5" type="ORF">PPENT_87.1.T0130102</name>
</gene>
<proteinExistence type="predicted"/>
<evidence type="ECO:0000256" key="3">
    <source>
        <dbReference type="SAM" id="MobiDB-lite"/>
    </source>
</evidence>
<feature type="region of interest" description="Disordered" evidence="3">
    <location>
        <begin position="154"/>
        <end position="184"/>
    </location>
</feature>
<feature type="transmembrane region" description="Helical" evidence="4">
    <location>
        <begin position="770"/>
        <end position="789"/>
    </location>
</feature>
<dbReference type="InterPro" id="IPR000408">
    <property type="entry name" value="Reg_chr_condens"/>
</dbReference>
<dbReference type="AlphaFoldDB" id="A0A8S1SXU0"/>
<dbReference type="InterPro" id="IPR053035">
    <property type="entry name" value="Mitochondrial_GEF_domain"/>
</dbReference>
<keyword evidence="2" id="KW-0175">Coiled coil</keyword>
<feature type="transmembrane region" description="Helical" evidence="4">
    <location>
        <begin position="810"/>
        <end position="828"/>
    </location>
</feature>
<sequence>MKKNCEVQNQQLNPELYSAPQKIKEEVINPIIKDKKEKRELKVKINERAIKNEDYNELSIQLDEKRKNIKNKYNEFQIRMKEVLQKFIYYKNKNFMRFNQNYYGKNRKIFKFLEQLVKELGLNTKEVGLLEKDIVIYKKEDEVNNFSIYLPQKRNVDHERQKNNQENLQEDNQQEDNQKEQEKIQIEQVKDQLQQNKRPPLPPDVINQVIIERECNKELTIQIIFEKPEDYGYEIKKYTIFQLDMNDTSLSLQPSKKVILEFDNNKENVQRKSLVFKNNPKNQGELGFNEMIYLSVEAFNCNGWSSDLELSPVKIFLKSFQPNSLFLKGTISTKLFNEDSSFIELIDIPKKIEINQQSYYVIEDFSIILIEENKVKMVSTKHGTIGIVNTSFEVSQFGNILNFEDTTITSSDVVDPKKDFDVSTPYQIYTLKAVSKLACGLYHSLAVTVDGGVLSWGYNNYGQLGNGTNISTMDAQEIIYFRKNKLFVVDISAGEGISICRTDLGDVFTWGQKQNFDGNGMVKVLNSFKETINLQCSDATNCQLIPRKNNIKAKAISTGYSCFGALSLEDKIYMWGSNEYGVFGFDQCPELDDQYIFHLLEPMRINIENYQIKEFQIGAYHCIARVQGQDKDYEEYISWGNNTYNQCGQSQQYELSTLKGSKFCKKNKMDLLPNQKYKSYSCGFDNSVFLSNENVIISFQNVNMTQKKCNVYGNVIIVCRRTNDFTFGIGMKIYENIISILNNHKNNNYFNYIITLRLYPYLLLKHNTEYFQMQGLCGLQIFQMIFLKVQLMKPKIVCKPLKLRMEKKTFKKSIQILIFNLIGMFFFWQKFWVSFYS</sequence>
<feature type="repeat" description="RCC1" evidence="1">
    <location>
        <begin position="570"/>
        <end position="628"/>
    </location>
</feature>
<evidence type="ECO:0000313" key="5">
    <source>
        <dbReference type="EMBL" id="CAD8144188.1"/>
    </source>
</evidence>
<feature type="repeat" description="RCC1" evidence="1">
    <location>
        <begin position="451"/>
        <end position="504"/>
    </location>
</feature>
<dbReference type="OrthoDB" id="5370059at2759"/>
<dbReference type="Pfam" id="PF13540">
    <property type="entry name" value="RCC1_2"/>
    <property type="match status" value="1"/>
</dbReference>
<accession>A0A8S1SXU0</accession>
<name>A0A8S1SXU0_9CILI</name>
<dbReference type="PROSITE" id="PS50012">
    <property type="entry name" value="RCC1_3"/>
    <property type="match status" value="2"/>
</dbReference>
<dbReference type="EMBL" id="CAJJDO010000013">
    <property type="protein sequence ID" value="CAD8144188.1"/>
    <property type="molecule type" value="Genomic_DNA"/>
</dbReference>
<dbReference type="PANTHER" id="PTHR46337">
    <property type="entry name" value="RCC1-LIKE G EXCHANGING FACTOR-LIKE PROTEIN"/>
    <property type="match status" value="1"/>
</dbReference>
<evidence type="ECO:0000256" key="4">
    <source>
        <dbReference type="SAM" id="Phobius"/>
    </source>
</evidence>
<comment type="caution">
    <text evidence="5">The sequence shown here is derived from an EMBL/GenBank/DDBJ whole genome shotgun (WGS) entry which is preliminary data.</text>
</comment>
<keyword evidence="4" id="KW-1133">Transmembrane helix</keyword>
<reference evidence="5" key="1">
    <citation type="submission" date="2021-01" db="EMBL/GenBank/DDBJ databases">
        <authorList>
            <consortium name="Genoscope - CEA"/>
            <person name="William W."/>
        </authorList>
    </citation>
    <scope>NUCLEOTIDE SEQUENCE</scope>
</reference>
<protein>
    <recommendedName>
        <fullName evidence="7">Regulator of chromosome condensation 1/beta-lactamase-inhibitor protein II</fullName>
    </recommendedName>
</protein>
<keyword evidence="6" id="KW-1185">Reference proteome</keyword>
<evidence type="ECO:0000256" key="2">
    <source>
        <dbReference type="SAM" id="Coils"/>
    </source>
</evidence>